<evidence type="ECO:0000313" key="4">
    <source>
        <dbReference type="RefSeq" id="XP_052128678.1"/>
    </source>
</evidence>
<reference evidence="4" key="1">
    <citation type="submission" date="2025-08" db="UniProtKB">
        <authorList>
            <consortium name="RefSeq"/>
        </authorList>
    </citation>
    <scope>IDENTIFICATION</scope>
    <source>
        <tissue evidence="4">Whole organism</tissue>
    </source>
</reference>
<evidence type="ECO:0000256" key="1">
    <source>
        <dbReference type="SAM" id="Coils"/>
    </source>
</evidence>
<sequence length="430" mass="48526">MTQSEDFAFFELKKESKSRSSNSKQVIKPANKSLSSKYIRNSKQPVTGASGSASSRTEIPKKDSGTKRVHTDDQPTSKSSVNKKTKPDESLLKLNNATPQDPLSCNEEKTGTHNESTISEEEVENIKKNDGEGDTLTPEISEVNKMKNSIVANNLFSKKDGKNGDTLTDDESAEVKEAKSGANELLPNQIVSHVETKKTRDIGCFCSPLTCGSEVMKGMNQTLERLTEEVSKFNEMNQSLHATVQDLKAQLFQGGQWSQATGSSSKSIMVDLGGTRLVDREWAEKIVWRKSESLKWKMESILNRIFTEKDLIHLWFDKTCMTEEQDKIFPEDCVEKLNEFFDEANDVKTKLEITKQQARIRERIQDKEQCERMCDQINTTLTMENEPLSRGTVRQTISKVLYDAKSRYRKDNNVVLGVLGEPRSCEQQIA</sequence>
<keyword evidence="1" id="KW-0175">Coiled coil</keyword>
<evidence type="ECO:0000256" key="2">
    <source>
        <dbReference type="SAM" id="MobiDB-lite"/>
    </source>
</evidence>
<feature type="region of interest" description="Disordered" evidence="2">
    <location>
        <begin position="1"/>
        <end position="136"/>
    </location>
</feature>
<organism evidence="3 4">
    <name type="scientific">Frankliniella occidentalis</name>
    <name type="common">Western flower thrips</name>
    <name type="synonym">Euthrips occidentalis</name>
    <dbReference type="NCBI Taxonomy" id="133901"/>
    <lineage>
        <taxon>Eukaryota</taxon>
        <taxon>Metazoa</taxon>
        <taxon>Ecdysozoa</taxon>
        <taxon>Arthropoda</taxon>
        <taxon>Hexapoda</taxon>
        <taxon>Insecta</taxon>
        <taxon>Pterygota</taxon>
        <taxon>Neoptera</taxon>
        <taxon>Paraneoptera</taxon>
        <taxon>Thysanoptera</taxon>
        <taxon>Terebrantia</taxon>
        <taxon>Thripoidea</taxon>
        <taxon>Thripidae</taxon>
        <taxon>Frankliniella</taxon>
    </lineage>
</organism>
<proteinExistence type="predicted"/>
<feature type="compositionally biased region" description="Basic and acidic residues" evidence="2">
    <location>
        <begin position="58"/>
        <end position="75"/>
    </location>
</feature>
<gene>
    <name evidence="4" type="primary">LOC127750609</name>
</gene>
<protein>
    <submittedName>
        <fullName evidence="4">Uncharacterized protein LOC127750609</fullName>
    </submittedName>
</protein>
<feature type="coiled-coil region" evidence="1">
    <location>
        <begin position="216"/>
        <end position="243"/>
    </location>
</feature>
<feature type="compositionally biased region" description="Polar residues" evidence="2">
    <location>
        <begin position="32"/>
        <end position="57"/>
    </location>
</feature>
<dbReference type="GeneID" id="127750609"/>
<accession>A0A9C6X3Y5</accession>
<keyword evidence="3" id="KW-1185">Reference proteome</keyword>
<dbReference type="KEGG" id="foc:127750609"/>
<evidence type="ECO:0000313" key="3">
    <source>
        <dbReference type="Proteomes" id="UP000504606"/>
    </source>
</evidence>
<dbReference type="Proteomes" id="UP000504606">
    <property type="component" value="Unplaced"/>
</dbReference>
<dbReference type="RefSeq" id="XP_052128678.1">
    <property type="nucleotide sequence ID" value="XM_052272718.1"/>
</dbReference>
<name>A0A9C6X3Y5_FRAOC</name>
<feature type="compositionally biased region" description="Polar residues" evidence="2">
    <location>
        <begin position="93"/>
        <end position="103"/>
    </location>
</feature>
<dbReference type="AlphaFoldDB" id="A0A9C6X3Y5"/>